<dbReference type="GO" id="GO:0005829">
    <property type="term" value="C:cytosol"/>
    <property type="evidence" value="ECO:0007669"/>
    <property type="project" value="TreeGrafter"/>
</dbReference>
<evidence type="ECO:0000256" key="2">
    <source>
        <dbReference type="ARBA" id="ARBA00023002"/>
    </source>
</evidence>
<dbReference type="InterPro" id="IPR051545">
    <property type="entry name" value="NAD(P)H_dehydrogenase_qn"/>
</dbReference>
<dbReference type="Pfam" id="PF02525">
    <property type="entry name" value="Flavodoxin_2"/>
    <property type="match status" value="1"/>
</dbReference>
<reference evidence="5" key="1">
    <citation type="submission" date="2018-11" db="EMBL/GenBank/DDBJ databases">
        <title>Rhizobium chutanense sp. nov., isolated from root nodules of Phaseolus vulgaris in China.</title>
        <authorList>
            <person name="Huo Y."/>
        </authorList>
    </citation>
    <scope>NUCLEOTIDE SEQUENCE [LARGE SCALE GENOMIC DNA]</scope>
    <source>
        <strain evidence="5">CCBAU 65647</strain>
    </source>
</reference>
<dbReference type="InterPro" id="IPR003680">
    <property type="entry name" value="Flavodoxin_fold"/>
</dbReference>
<comment type="caution">
    <text evidence="4">The sequence shown here is derived from an EMBL/GenBank/DDBJ whole genome shotgun (WGS) entry which is preliminary data.</text>
</comment>
<sequence>MKVLVLHSHPVEESYGKALYRQTLESLRTAGHEVDACDLYAENFDPVLSRHDRLAYHDYPGNTALVKPYVDRLKLAEGLVLVTPVWNFGFPAILKGYFDRVWLPGVSFELVDGKVESRLRHIRKLAAVLTYGATPFRAFVAGNPPKKIVKRVLRAQINPLRPVTFLAHYDMNNCTQETRARFLEKVKTTMERF</sequence>
<gene>
    <name evidence="4" type="ORF">EFQ99_11190</name>
</gene>
<dbReference type="PANTHER" id="PTHR10204">
    <property type="entry name" value="NAD P H OXIDOREDUCTASE-RELATED"/>
    <property type="match status" value="1"/>
</dbReference>
<proteinExistence type="inferred from homology"/>
<name>A0A432PLW7_9HYPH</name>
<feature type="domain" description="Flavodoxin-like fold" evidence="3">
    <location>
        <begin position="1"/>
        <end position="137"/>
    </location>
</feature>
<evidence type="ECO:0000256" key="1">
    <source>
        <dbReference type="ARBA" id="ARBA00006252"/>
    </source>
</evidence>
<dbReference type="EMBL" id="RJTH01000003">
    <property type="protein sequence ID" value="RUM25318.1"/>
    <property type="molecule type" value="Genomic_DNA"/>
</dbReference>
<dbReference type="OrthoDB" id="9798454at2"/>
<dbReference type="InterPro" id="IPR029039">
    <property type="entry name" value="Flavoprotein-like_sf"/>
</dbReference>
<dbReference type="Proteomes" id="UP000278823">
    <property type="component" value="Unassembled WGS sequence"/>
</dbReference>
<evidence type="ECO:0000259" key="3">
    <source>
        <dbReference type="Pfam" id="PF02525"/>
    </source>
</evidence>
<evidence type="ECO:0000313" key="4">
    <source>
        <dbReference type="EMBL" id="RUM25318.1"/>
    </source>
</evidence>
<comment type="similarity">
    <text evidence="1">Belongs to the NAD(P)H dehydrogenase (quinone) family.</text>
</comment>
<dbReference type="Gene3D" id="3.40.50.360">
    <property type="match status" value="1"/>
</dbReference>
<accession>A0A432PLW7</accession>
<keyword evidence="5" id="KW-1185">Reference proteome</keyword>
<organism evidence="4 5">
    <name type="scientific">Rhizobium vallis</name>
    <dbReference type="NCBI Taxonomy" id="634290"/>
    <lineage>
        <taxon>Bacteria</taxon>
        <taxon>Pseudomonadati</taxon>
        <taxon>Pseudomonadota</taxon>
        <taxon>Alphaproteobacteria</taxon>
        <taxon>Hyphomicrobiales</taxon>
        <taxon>Rhizobiaceae</taxon>
        <taxon>Rhizobium/Agrobacterium group</taxon>
        <taxon>Rhizobium</taxon>
    </lineage>
</organism>
<dbReference type="RefSeq" id="WP_126921097.1">
    <property type="nucleotide sequence ID" value="NZ_ML133688.1"/>
</dbReference>
<dbReference type="GO" id="GO:0003955">
    <property type="term" value="F:NAD(P)H dehydrogenase (quinone) activity"/>
    <property type="evidence" value="ECO:0007669"/>
    <property type="project" value="TreeGrafter"/>
</dbReference>
<protein>
    <submittedName>
        <fullName evidence="4">Flavodoxin family protein</fullName>
    </submittedName>
</protein>
<dbReference type="AlphaFoldDB" id="A0A432PLW7"/>
<dbReference type="PANTHER" id="PTHR10204:SF34">
    <property type="entry name" value="NAD(P)H DEHYDROGENASE [QUINONE] 1 ISOFORM 1"/>
    <property type="match status" value="1"/>
</dbReference>
<dbReference type="SUPFAM" id="SSF52218">
    <property type="entry name" value="Flavoproteins"/>
    <property type="match status" value="1"/>
</dbReference>
<keyword evidence="2" id="KW-0560">Oxidoreductase</keyword>
<evidence type="ECO:0000313" key="5">
    <source>
        <dbReference type="Proteomes" id="UP000278823"/>
    </source>
</evidence>